<protein>
    <submittedName>
        <fullName evidence="2">Uncharacterized protein</fullName>
    </submittedName>
</protein>
<dbReference type="EMBL" id="JARVKF010000001">
    <property type="protein sequence ID" value="KAK9426618.1"/>
    <property type="molecule type" value="Genomic_DNA"/>
</dbReference>
<feature type="region of interest" description="Disordered" evidence="1">
    <location>
        <begin position="1"/>
        <end position="24"/>
    </location>
</feature>
<gene>
    <name evidence="2" type="ORF">SUNI508_00145</name>
</gene>
<keyword evidence="3" id="KW-1185">Reference proteome</keyword>
<accession>A0ABR2VI53</accession>
<evidence type="ECO:0000256" key="1">
    <source>
        <dbReference type="SAM" id="MobiDB-lite"/>
    </source>
</evidence>
<reference evidence="2 3" key="1">
    <citation type="journal article" date="2024" name="J. Plant Pathol.">
        <title>Sequence and assembly of the genome of Seiridium unicorne, isolate CBS 538.82, causal agent of cypress canker disease.</title>
        <authorList>
            <person name="Scali E."/>
            <person name="Rocca G.D."/>
            <person name="Danti R."/>
            <person name="Garbelotto M."/>
            <person name="Barberini S."/>
            <person name="Baroncelli R."/>
            <person name="Emiliani G."/>
        </authorList>
    </citation>
    <scope>NUCLEOTIDE SEQUENCE [LARGE SCALE GENOMIC DNA]</scope>
    <source>
        <strain evidence="2 3">BM-138-508</strain>
    </source>
</reference>
<organism evidence="2 3">
    <name type="scientific">Seiridium unicorne</name>
    <dbReference type="NCBI Taxonomy" id="138068"/>
    <lineage>
        <taxon>Eukaryota</taxon>
        <taxon>Fungi</taxon>
        <taxon>Dikarya</taxon>
        <taxon>Ascomycota</taxon>
        <taxon>Pezizomycotina</taxon>
        <taxon>Sordariomycetes</taxon>
        <taxon>Xylariomycetidae</taxon>
        <taxon>Amphisphaeriales</taxon>
        <taxon>Sporocadaceae</taxon>
        <taxon>Seiridium</taxon>
    </lineage>
</organism>
<sequence length="113" mass="12340">MDSDPTEASLGPPDITTEETLHSESRVVVDEYSEQHRTEIISSRLPTVTLQLEDPQNAKEAISLHTKDAVRVILPHHVVGMYVPASGQGQGQLVCAYQDKPTADAAHFTAAYE</sequence>
<comment type="caution">
    <text evidence="2">The sequence shown here is derived from an EMBL/GenBank/DDBJ whole genome shotgun (WGS) entry which is preliminary data.</text>
</comment>
<name>A0ABR2VI53_9PEZI</name>
<proteinExistence type="predicted"/>
<dbReference type="Proteomes" id="UP001408356">
    <property type="component" value="Unassembled WGS sequence"/>
</dbReference>
<evidence type="ECO:0000313" key="2">
    <source>
        <dbReference type="EMBL" id="KAK9426618.1"/>
    </source>
</evidence>
<evidence type="ECO:0000313" key="3">
    <source>
        <dbReference type="Proteomes" id="UP001408356"/>
    </source>
</evidence>